<feature type="region of interest" description="Disordered" evidence="1">
    <location>
        <begin position="1"/>
        <end position="86"/>
    </location>
</feature>
<keyword evidence="4" id="KW-1185">Reference proteome</keyword>
<evidence type="ECO:0000313" key="4">
    <source>
        <dbReference type="Proteomes" id="UP000294933"/>
    </source>
</evidence>
<evidence type="ECO:0000256" key="2">
    <source>
        <dbReference type="SAM" id="Phobius"/>
    </source>
</evidence>
<sequence>MPHTPPISPNFINAERDLHADPSVDVDSNALVRRKGGGGHGGGHSSGGHSGGGGRGSSSGHGSSGGHGSSSSGSSRPKKPKIPSAFSRSPAALPFAAGAAIGAAGTRAIAYSNGGGKQFTLGPSSAFPGRAAGGGTRLGIFGTRRYGSGYPYGGTGYGIRGRPFPFLFFPIVISSDANYYNSQEIISLNNTLRPGGPLSQAIIYTDNTSNLTGAAAANTTTYRIIGDASSVSVAYTALIVSCSLPNTTTTTGQQSLFTPSSNASIPPQPSQVVQYYRASSFALTLDTYANPAGAIVNSTAPDAALPANLNLTLLACINNTIGASLPLLVAPQSKLSHNEVAGIVIGSVFLVITVLALWLVCSRRRARKAREVGKENREAAIGADVHRMREAEKNAAERGAYVRVEHEDSDDGEGEVDGAAPPPHMPEPHLFIPEPHVQGVRDGVHHEEKDHGHLKSPFET</sequence>
<feature type="compositionally biased region" description="Gly residues" evidence="1">
    <location>
        <begin position="38"/>
        <end position="68"/>
    </location>
</feature>
<keyword evidence="2" id="KW-0472">Membrane</keyword>
<keyword evidence="2" id="KW-0812">Transmembrane</keyword>
<dbReference type="EMBL" id="ML170174">
    <property type="protein sequence ID" value="TDL22676.1"/>
    <property type="molecule type" value="Genomic_DNA"/>
</dbReference>
<feature type="region of interest" description="Disordered" evidence="1">
    <location>
        <begin position="394"/>
        <end position="460"/>
    </location>
</feature>
<dbReference type="Proteomes" id="UP000294933">
    <property type="component" value="Unassembled WGS sequence"/>
</dbReference>
<evidence type="ECO:0000256" key="1">
    <source>
        <dbReference type="SAM" id="MobiDB-lite"/>
    </source>
</evidence>
<gene>
    <name evidence="3" type="ORF">BD410DRAFT_839727</name>
</gene>
<dbReference type="OrthoDB" id="3365917at2759"/>
<feature type="transmembrane region" description="Helical" evidence="2">
    <location>
        <begin position="340"/>
        <end position="360"/>
    </location>
</feature>
<accession>A0A4Y7Q5U1</accession>
<keyword evidence="2" id="KW-1133">Transmembrane helix</keyword>
<proteinExistence type="predicted"/>
<dbReference type="AlphaFoldDB" id="A0A4Y7Q5U1"/>
<evidence type="ECO:0000313" key="3">
    <source>
        <dbReference type="EMBL" id="TDL22676.1"/>
    </source>
</evidence>
<protein>
    <submittedName>
        <fullName evidence="3">Uncharacterized protein</fullName>
    </submittedName>
</protein>
<feature type="compositionally biased region" description="Basic and acidic residues" evidence="1">
    <location>
        <begin position="442"/>
        <end position="460"/>
    </location>
</feature>
<organism evidence="3 4">
    <name type="scientific">Rickenella mellea</name>
    <dbReference type="NCBI Taxonomy" id="50990"/>
    <lineage>
        <taxon>Eukaryota</taxon>
        <taxon>Fungi</taxon>
        <taxon>Dikarya</taxon>
        <taxon>Basidiomycota</taxon>
        <taxon>Agaricomycotina</taxon>
        <taxon>Agaricomycetes</taxon>
        <taxon>Hymenochaetales</taxon>
        <taxon>Rickenellaceae</taxon>
        <taxon>Rickenella</taxon>
    </lineage>
</organism>
<name>A0A4Y7Q5U1_9AGAM</name>
<dbReference type="VEuPathDB" id="FungiDB:BD410DRAFT_839727"/>
<feature type="compositionally biased region" description="Acidic residues" evidence="1">
    <location>
        <begin position="407"/>
        <end position="416"/>
    </location>
</feature>
<reference evidence="3 4" key="1">
    <citation type="submission" date="2018-06" db="EMBL/GenBank/DDBJ databases">
        <title>A transcriptomic atlas of mushroom development highlights an independent origin of complex multicellularity.</title>
        <authorList>
            <consortium name="DOE Joint Genome Institute"/>
            <person name="Krizsan K."/>
            <person name="Almasi E."/>
            <person name="Merenyi Z."/>
            <person name="Sahu N."/>
            <person name="Viragh M."/>
            <person name="Koszo T."/>
            <person name="Mondo S."/>
            <person name="Kiss B."/>
            <person name="Balint B."/>
            <person name="Kues U."/>
            <person name="Barry K."/>
            <person name="Hegedus J.C."/>
            <person name="Henrissat B."/>
            <person name="Johnson J."/>
            <person name="Lipzen A."/>
            <person name="Ohm R."/>
            <person name="Nagy I."/>
            <person name="Pangilinan J."/>
            <person name="Yan J."/>
            <person name="Xiong Y."/>
            <person name="Grigoriev I.V."/>
            <person name="Hibbett D.S."/>
            <person name="Nagy L.G."/>
        </authorList>
    </citation>
    <scope>NUCLEOTIDE SEQUENCE [LARGE SCALE GENOMIC DNA]</scope>
    <source>
        <strain evidence="3 4">SZMC22713</strain>
    </source>
</reference>